<evidence type="ECO:0000313" key="3">
    <source>
        <dbReference type="Proteomes" id="UP001597073"/>
    </source>
</evidence>
<gene>
    <name evidence="2" type="ORF">ACFQZI_03465</name>
</gene>
<keyword evidence="1" id="KW-1133">Transmembrane helix</keyword>
<dbReference type="RefSeq" id="WP_377138444.1">
    <property type="nucleotide sequence ID" value="NZ_JBHTIA010000003.1"/>
</dbReference>
<evidence type="ECO:0000256" key="1">
    <source>
        <dbReference type="SAM" id="Phobius"/>
    </source>
</evidence>
<feature type="transmembrane region" description="Helical" evidence="1">
    <location>
        <begin position="40"/>
        <end position="59"/>
    </location>
</feature>
<proteinExistence type="predicted"/>
<reference evidence="3" key="1">
    <citation type="journal article" date="2019" name="Int. J. Syst. Evol. Microbiol.">
        <title>The Global Catalogue of Microorganisms (GCM) 10K type strain sequencing project: providing services to taxonomists for standard genome sequencing and annotation.</title>
        <authorList>
            <consortium name="The Broad Institute Genomics Platform"/>
            <consortium name="The Broad Institute Genome Sequencing Center for Infectious Disease"/>
            <person name="Wu L."/>
            <person name="Ma J."/>
        </authorList>
    </citation>
    <scope>NUCLEOTIDE SEQUENCE [LARGE SCALE GENOMIC DNA]</scope>
    <source>
        <strain evidence="3">CCUG 60742</strain>
    </source>
</reference>
<keyword evidence="1" id="KW-0472">Membrane</keyword>
<sequence>MQHEVDDLEWDEFREFNWYAIVEKLIHYLHSKFSSMKPKLSLIVLLILCVITTVSAQDFKAKFKEIFPKGNADATLALLKQWRKAVPNDPEFYVYAYNFYAQEGLKPILSLTNDKKNNNGFEIKDKNNKVAGYLGESKSYNETLINKGFNYIDTGISKFPNRLDMRFGKVYVLGRIKNYKLFTQEIITAINYGETINYKWAWTDGKRLEDPQDFMLATVQQYVSQMFNEGDQYMADIKSIAETVLKYHPDHVESLSDVAVYYIVNKDYKNALPLLLKAEKIKPQDDIVLNNIAYSYSLLGDKSNAIRYYELVVKYGDAENKKIATEKIAELKK</sequence>
<dbReference type="InterPro" id="IPR019734">
    <property type="entry name" value="TPR_rpt"/>
</dbReference>
<evidence type="ECO:0000313" key="2">
    <source>
        <dbReference type="EMBL" id="MFD0763893.1"/>
    </source>
</evidence>
<dbReference type="Proteomes" id="UP001597073">
    <property type="component" value="Unassembled WGS sequence"/>
</dbReference>
<name>A0ABW2ZC76_9SPHI</name>
<keyword evidence="3" id="KW-1185">Reference proteome</keyword>
<organism evidence="2 3">
    <name type="scientific">Mucilaginibacter lutimaris</name>
    <dbReference type="NCBI Taxonomy" id="931629"/>
    <lineage>
        <taxon>Bacteria</taxon>
        <taxon>Pseudomonadati</taxon>
        <taxon>Bacteroidota</taxon>
        <taxon>Sphingobacteriia</taxon>
        <taxon>Sphingobacteriales</taxon>
        <taxon>Sphingobacteriaceae</taxon>
        <taxon>Mucilaginibacter</taxon>
    </lineage>
</organism>
<dbReference type="Gene3D" id="1.25.40.10">
    <property type="entry name" value="Tetratricopeptide repeat domain"/>
    <property type="match status" value="1"/>
</dbReference>
<dbReference type="SMART" id="SM00028">
    <property type="entry name" value="TPR"/>
    <property type="match status" value="2"/>
</dbReference>
<protein>
    <submittedName>
        <fullName evidence="2">Tetratricopeptide repeat protein</fullName>
    </submittedName>
</protein>
<keyword evidence="1" id="KW-0812">Transmembrane</keyword>
<comment type="caution">
    <text evidence="2">The sequence shown here is derived from an EMBL/GenBank/DDBJ whole genome shotgun (WGS) entry which is preliminary data.</text>
</comment>
<dbReference type="EMBL" id="JBHTIA010000003">
    <property type="protein sequence ID" value="MFD0763893.1"/>
    <property type="molecule type" value="Genomic_DNA"/>
</dbReference>
<accession>A0ABW2ZC76</accession>
<dbReference type="InterPro" id="IPR011990">
    <property type="entry name" value="TPR-like_helical_dom_sf"/>
</dbReference>
<dbReference type="SUPFAM" id="SSF48452">
    <property type="entry name" value="TPR-like"/>
    <property type="match status" value="1"/>
</dbReference>